<dbReference type="InterPro" id="IPR005898">
    <property type="entry name" value="Cyc_pep_transpt_SyrD/YojI"/>
</dbReference>
<evidence type="ECO:0000256" key="5">
    <source>
        <dbReference type="ARBA" id="ARBA00022840"/>
    </source>
</evidence>
<keyword evidence="3 8" id="KW-0812">Transmembrane</keyword>
<organism evidence="11 12">
    <name type="scientific">Pedobacter psychrotolerans</name>
    <dbReference type="NCBI Taxonomy" id="1843235"/>
    <lineage>
        <taxon>Bacteria</taxon>
        <taxon>Pseudomonadati</taxon>
        <taxon>Bacteroidota</taxon>
        <taxon>Sphingobacteriia</taxon>
        <taxon>Sphingobacteriales</taxon>
        <taxon>Sphingobacteriaceae</taxon>
        <taxon>Pedobacter</taxon>
    </lineage>
</organism>
<dbReference type="PANTHER" id="PTHR43553">
    <property type="entry name" value="HEAVY METAL TRANSPORTER"/>
    <property type="match status" value="1"/>
</dbReference>
<evidence type="ECO:0000313" key="11">
    <source>
        <dbReference type="EMBL" id="TCO22692.1"/>
    </source>
</evidence>
<evidence type="ECO:0000256" key="2">
    <source>
        <dbReference type="ARBA" id="ARBA00022448"/>
    </source>
</evidence>
<feature type="transmembrane region" description="Helical" evidence="8">
    <location>
        <begin position="271"/>
        <end position="292"/>
    </location>
</feature>
<dbReference type="OrthoDB" id="846150at2"/>
<dbReference type="RefSeq" id="WP_132534719.1">
    <property type="nucleotide sequence ID" value="NZ_BMJO01000006.1"/>
</dbReference>
<dbReference type="Pfam" id="PF00005">
    <property type="entry name" value="ABC_tran"/>
    <property type="match status" value="1"/>
</dbReference>
<sequence>MKKILSLLLPRIGKIGLVKYIILGILSGLFSFLFINMVTRVIGLMIAGNFNSINKEYIIIFSLIIILFIWTRKTLSLGIIKHSQNLSWSLRIQIIDSLLKAKFSQLASKKVDVHTAIVNDVGLLTEASVNIISFITSLILGISCLVYLASISFVLFLLTIIVAAIGASVFHLRSNRNNKNFEKYRQYENDFLENVNSILNGFKEIYMEPKIGKSIYEKKIKKIAKGSYQVNVTAFTGFLSNQITGQILFYLLISSILMFFGIQLNLPSNDIVSFTFTLLYLLSSVETIMLLLPSLARARIAADHLINLQLELQNLTDSEALQKIVRPDFSNITVRNLRYHYENNSQPFSIGPIDFDFHKGEITFIFGGNGSGKTTFIHSILGLLISSEGDIQLNGTSISKEDYPAYRSLFSVVFSDFYLFNELYAIEYLDLEKWDFYIKLFELDGKVSIENNCLSTTELSTGQRKRLALISVLMEEKPILIIDEWAADQDPFFRKKFYLEIIPILKLNGLSIIAITHDDMYYHCADKLYKMEEGCLIIENLALLQKF</sequence>
<dbReference type="GO" id="GO:0015833">
    <property type="term" value="P:peptide transport"/>
    <property type="evidence" value="ECO:0007669"/>
    <property type="project" value="InterPro"/>
</dbReference>
<evidence type="ECO:0000256" key="8">
    <source>
        <dbReference type="SAM" id="Phobius"/>
    </source>
</evidence>
<dbReference type="NCBIfam" id="TIGR01194">
    <property type="entry name" value="cyc_pep_trnsptr"/>
    <property type="match status" value="1"/>
</dbReference>
<keyword evidence="7 8" id="KW-0472">Membrane</keyword>
<dbReference type="InterPro" id="IPR036640">
    <property type="entry name" value="ABC1_TM_sf"/>
</dbReference>
<name>A0A4V2RYY6_9SPHI</name>
<dbReference type="Gene3D" id="1.20.1560.10">
    <property type="entry name" value="ABC transporter type 1, transmembrane domain"/>
    <property type="match status" value="1"/>
</dbReference>
<evidence type="ECO:0000256" key="7">
    <source>
        <dbReference type="ARBA" id="ARBA00023136"/>
    </source>
</evidence>
<keyword evidence="4" id="KW-0547">Nucleotide-binding</keyword>
<evidence type="ECO:0000256" key="3">
    <source>
        <dbReference type="ARBA" id="ARBA00022692"/>
    </source>
</evidence>
<evidence type="ECO:0000259" key="9">
    <source>
        <dbReference type="PROSITE" id="PS50893"/>
    </source>
</evidence>
<gene>
    <name evidence="11" type="ORF">EV200_106337</name>
</gene>
<evidence type="ECO:0000313" key="12">
    <source>
        <dbReference type="Proteomes" id="UP000295684"/>
    </source>
</evidence>
<feature type="transmembrane region" description="Helical" evidence="8">
    <location>
        <begin position="20"/>
        <end position="47"/>
    </location>
</feature>
<dbReference type="EMBL" id="SLWO01000006">
    <property type="protein sequence ID" value="TCO22692.1"/>
    <property type="molecule type" value="Genomic_DNA"/>
</dbReference>
<dbReference type="SUPFAM" id="SSF90123">
    <property type="entry name" value="ABC transporter transmembrane region"/>
    <property type="match status" value="1"/>
</dbReference>
<evidence type="ECO:0000256" key="1">
    <source>
        <dbReference type="ARBA" id="ARBA00004651"/>
    </source>
</evidence>
<comment type="subcellular location">
    <subcellularLocation>
        <location evidence="1">Cell membrane</location>
        <topology evidence="1">Multi-pass membrane protein</topology>
    </subcellularLocation>
</comment>
<dbReference type="PANTHER" id="PTHR43553:SF11">
    <property type="entry name" value="ABC TRANSPORTER ATP-BINDING_PERMEASE PROTEIN YOJI"/>
    <property type="match status" value="1"/>
</dbReference>
<feature type="domain" description="ABC transporter" evidence="9">
    <location>
        <begin position="332"/>
        <end position="547"/>
    </location>
</feature>
<feature type="transmembrane region" description="Helical" evidence="8">
    <location>
        <begin position="247"/>
        <end position="265"/>
    </location>
</feature>
<dbReference type="InterPro" id="IPR003439">
    <property type="entry name" value="ABC_transporter-like_ATP-bd"/>
</dbReference>
<dbReference type="Gene3D" id="3.40.50.300">
    <property type="entry name" value="P-loop containing nucleotide triphosphate hydrolases"/>
    <property type="match status" value="1"/>
</dbReference>
<dbReference type="Proteomes" id="UP000295684">
    <property type="component" value="Unassembled WGS sequence"/>
</dbReference>
<dbReference type="InterPro" id="IPR027417">
    <property type="entry name" value="P-loop_NTPase"/>
</dbReference>
<dbReference type="InterPro" id="IPR050095">
    <property type="entry name" value="ECF_ABC_transporter_ATP-bd"/>
</dbReference>
<dbReference type="PROSITE" id="PS50929">
    <property type="entry name" value="ABC_TM1F"/>
    <property type="match status" value="1"/>
</dbReference>
<dbReference type="GO" id="GO:0043190">
    <property type="term" value="C:ATP-binding cassette (ABC) transporter complex"/>
    <property type="evidence" value="ECO:0007669"/>
    <property type="project" value="TreeGrafter"/>
</dbReference>
<comment type="caution">
    <text evidence="11">The sequence shown here is derived from an EMBL/GenBank/DDBJ whole genome shotgun (WGS) entry which is preliminary data.</text>
</comment>
<feature type="transmembrane region" description="Helical" evidence="8">
    <location>
        <begin position="129"/>
        <end position="148"/>
    </location>
</feature>
<keyword evidence="6 8" id="KW-1133">Transmembrane helix</keyword>
<accession>A0A4V2RYY6</accession>
<dbReference type="GO" id="GO:0016887">
    <property type="term" value="F:ATP hydrolysis activity"/>
    <property type="evidence" value="ECO:0007669"/>
    <property type="project" value="InterPro"/>
</dbReference>
<dbReference type="SUPFAM" id="SSF52540">
    <property type="entry name" value="P-loop containing nucleoside triphosphate hydrolases"/>
    <property type="match status" value="1"/>
</dbReference>
<evidence type="ECO:0000256" key="4">
    <source>
        <dbReference type="ARBA" id="ARBA00022741"/>
    </source>
</evidence>
<feature type="transmembrane region" description="Helical" evidence="8">
    <location>
        <begin position="53"/>
        <end position="71"/>
    </location>
</feature>
<dbReference type="SMART" id="SM00382">
    <property type="entry name" value="AAA"/>
    <property type="match status" value="1"/>
</dbReference>
<dbReference type="InterPro" id="IPR011527">
    <property type="entry name" value="ABC1_TM_dom"/>
</dbReference>
<evidence type="ECO:0000259" key="10">
    <source>
        <dbReference type="PROSITE" id="PS50929"/>
    </source>
</evidence>
<dbReference type="PROSITE" id="PS50893">
    <property type="entry name" value="ABC_TRANSPORTER_2"/>
    <property type="match status" value="1"/>
</dbReference>
<proteinExistence type="predicted"/>
<dbReference type="GO" id="GO:0140359">
    <property type="term" value="F:ABC-type transporter activity"/>
    <property type="evidence" value="ECO:0007669"/>
    <property type="project" value="InterPro"/>
</dbReference>
<dbReference type="GO" id="GO:1904680">
    <property type="term" value="F:peptide transmembrane transporter activity"/>
    <property type="evidence" value="ECO:0007669"/>
    <property type="project" value="InterPro"/>
</dbReference>
<protein>
    <submittedName>
        <fullName evidence="11">Putative ATP-binding cassette transporter</fullName>
    </submittedName>
</protein>
<reference evidence="11 12" key="1">
    <citation type="submission" date="2019-03" db="EMBL/GenBank/DDBJ databases">
        <title>Genomic Encyclopedia of Type Strains, Phase IV (KMG-IV): sequencing the most valuable type-strain genomes for metagenomic binning, comparative biology and taxonomic classification.</title>
        <authorList>
            <person name="Goeker M."/>
        </authorList>
    </citation>
    <scope>NUCLEOTIDE SEQUENCE [LARGE SCALE GENOMIC DNA]</scope>
    <source>
        <strain evidence="11 12">DSM 103236</strain>
    </source>
</reference>
<keyword evidence="5 11" id="KW-0067">ATP-binding</keyword>
<feature type="domain" description="ABC transmembrane type-1" evidence="10">
    <location>
        <begin position="21"/>
        <end position="297"/>
    </location>
</feature>
<dbReference type="GO" id="GO:0005524">
    <property type="term" value="F:ATP binding"/>
    <property type="evidence" value="ECO:0007669"/>
    <property type="project" value="UniProtKB-KW"/>
</dbReference>
<evidence type="ECO:0000256" key="6">
    <source>
        <dbReference type="ARBA" id="ARBA00022989"/>
    </source>
</evidence>
<feature type="transmembrane region" description="Helical" evidence="8">
    <location>
        <begin position="154"/>
        <end position="172"/>
    </location>
</feature>
<keyword evidence="2" id="KW-0813">Transport</keyword>
<dbReference type="AlphaFoldDB" id="A0A4V2RYY6"/>
<dbReference type="InterPro" id="IPR003593">
    <property type="entry name" value="AAA+_ATPase"/>
</dbReference>